<proteinExistence type="predicted"/>
<feature type="non-terminal residue" evidence="2">
    <location>
        <position position="1"/>
    </location>
</feature>
<accession>A0AAV5VMA8</accession>
<feature type="compositionally biased region" description="Low complexity" evidence="1">
    <location>
        <begin position="100"/>
        <end position="146"/>
    </location>
</feature>
<dbReference type="AlphaFoldDB" id="A0AAV5VMA8"/>
<evidence type="ECO:0000256" key="1">
    <source>
        <dbReference type="SAM" id="MobiDB-lite"/>
    </source>
</evidence>
<gene>
    <name evidence="2" type="ORF">PFISCL1PPCAC_10700</name>
</gene>
<protein>
    <submittedName>
        <fullName evidence="2">Uncharacterized protein</fullName>
    </submittedName>
</protein>
<dbReference type="Proteomes" id="UP001432322">
    <property type="component" value="Unassembled WGS sequence"/>
</dbReference>
<feature type="region of interest" description="Disordered" evidence="1">
    <location>
        <begin position="70"/>
        <end position="161"/>
    </location>
</feature>
<evidence type="ECO:0000313" key="2">
    <source>
        <dbReference type="EMBL" id="GMT19403.1"/>
    </source>
</evidence>
<organism evidence="2 3">
    <name type="scientific">Pristionchus fissidentatus</name>
    <dbReference type="NCBI Taxonomy" id="1538716"/>
    <lineage>
        <taxon>Eukaryota</taxon>
        <taxon>Metazoa</taxon>
        <taxon>Ecdysozoa</taxon>
        <taxon>Nematoda</taxon>
        <taxon>Chromadorea</taxon>
        <taxon>Rhabditida</taxon>
        <taxon>Rhabditina</taxon>
        <taxon>Diplogasteromorpha</taxon>
        <taxon>Diplogasteroidea</taxon>
        <taxon>Neodiplogasteridae</taxon>
        <taxon>Pristionchus</taxon>
    </lineage>
</organism>
<sequence>DRCDTSTWITPRDEDDIVMTKEIDEEERRREVAEIVENTIKRRLMIGDLPSIDKPVKNLKEEVVEMRRSLRQMAQEERNRKEKGERPPQLPTPLTPPQSPSSVSSSFSSSSTNESSSSKSSSSSSNSSSTSSSTSSSSFSSHVASSVKTVLSPTSAYLRDLRERIIAERRETVK</sequence>
<feature type="compositionally biased region" description="Basic and acidic residues" evidence="1">
    <location>
        <begin position="70"/>
        <end position="86"/>
    </location>
</feature>
<keyword evidence="3" id="KW-1185">Reference proteome</keyword>
<evidence type="ECO:0000313" key="3">
    <source>
        <dbReference type="Proteomes" id="UP001432322"/>
    </source>
</evidence>
<comment type="caution">
    <text evidence="2">The sequence shown here is derived from an EMBL/GenBank/DDBJ whole genome shotgun (WGS) entry which is preliminary data.</text>
</comment>
<reference evidence="2" key="1">
    <citation type="submission" date="2023-10" db="EMBL/GenBank/DDBJ databases">
        <title>Genome assembly of Pristionchus species.</title>
        <authorList>
            <person name="Yoshida K."/>
            <person name="Sommer R.J."/>
        </authorList>
    </citation>
    <scope>NUCLEOTIDE SEQUENCE</scope>
    <source>
        <strain evidence="2">RS5133</strain>
    </source>
</reference>
<dbReference type="EMBL" id="BTSY01000003">
    <property type="protein sequence ID" value="GMT19403.1"/>
    <property type="molecule type" value="Genomic_DNA"/>
</dbReference>
<name>A0AAV5VMA8_9BILA</name>
<feature type="compositionally biased region" description="Pro residues" evidence="1">
    <location>
        <begin position="88"/>
        <end position="99"/>
    </location>
</feature>